<dbReference type="AlphaFoldDB" id="A0A3P7LMV0"/>
<protein>
    <submittedName>
        <fullName evidence="1">Uncharacterized protein</fullName>
    </submittedName>
</protein>
<evidence type="ECO:0000313" key="1">
    <source>
        <dbReference type="EMBL" id="VDN11258.1"/>
    </source>
</evidence>
<evidence type="ECO:0000313" key="2">
    <source>
        <dbReference type="Proteomes" id="UP000281553"/>
    </source>
</evidence>
<accession>A0A3P7LMV0</accession>
<keyword evidence="2" id="KW-1185">Reference proteome</keyword>
<dbReference type="Proteomes" id="UP000281553">
    <property type="component" value="Unassembled WGS sequence"/>
</dbReference>
<reference evidence="1 2" key="1">
    <citation type="submission" date="2018-11" db="EMBL/GenBank/DDBJ databases">
        <authorList>
            <consortium name="Pathogen Informatics"/>
        </authorList>
    </citation>
    <scope>NUCLEOTIDE SEQUENCE [LARGE SCALE GENOMIC DNA]</scope>
</reference>
<organism evidence="1 2">
    <name type="scientific">Dibothriocephalus latus</name>
    <name type="common">Fish tapeworm</name>
    <name type="synonym">Diphyllobothrium latum</name>
    <dbReference type="NCBI Taxonomy" id="60516"/>
    <lineage>
        <taxon>Eukaryota</taxon>
        <taxon>Metazoa</taxon>
        <taxon>Spiralia</taxon>
        <taxon>Lophotrochozoa</taxon>
        <taxon>Platyhelminthes</taxon>
        <taxon>Cestoda</taxon>
        <taxon>Eucestoda</taxon>
        <taxon>Diphyllobothriidea</taxon>
        <taxon>Diphyllobothriidae</taxon>
        <taxon>Dibothriocephalus</taxon>
    </lineage>
</organism>
<gene>
    <name evidence="1" type="ORF">DILT_LOCUS7089</name>
</gene>
<name>A0A3P7LMV0_DIBLA</name>
<proteinExistence type="predicted"/>
<dbReference type="OrthoDB" id="6233505at2759"/>
<sequence length="216" mass="24303">MYGAAYKLLADETRIVNGLIGSHFSTKVSLPGVYTKFTYGKNELTISDQDCSCPLFNCRIIQESSDMAIAIINGTMSKELDYITFSGDNSLVPITVFFLINNTWSHAGTGDLQPQEVQPLIVKAKGKTTVTLKCSMSGWPIYYYFYTSVKPTVYYERGFWGPTNKTSTQPQILSFDIDIAVTRIIGTVTVKQNQSIDFYTCKCNDKWLTHTIDWSK</sequence>
<dbReference type="EMBL" id="UYRU01051068">
    <property type="protein sequence ID" value="VDN11258.1"/>
    <property type="molecule type" value="Genomic_DNA"/>
</dbReference>